<dbReference type="GeneID" id="27897803"/>
<name>M3DA83_SPHMS</name>
<protein>
    <submittedName>
        <fullName evidence="1">Uncharacterized protein</fullName>
    </submittedName>
</protein>
<dbReference type="AlphaFoldDB" id="M3DA83"/>
<proteinExistence type="predicted"/>
<reference evidence="1 2" key="1">
    <citation type="journal article" date="2012" name="PLoS Pathog.">
        <title>Diverse lifestyles and strategies of plant pathogenesis encoded in the genomes of eighteen Dothideomycetes fungi.</title>
        <authorList>
            <person name="Ohm R.A."/>
            <person name="Feau N."/>
            <person name="Henrissat B."/>
            <person name="Schoch C.L."/>
            <person name="Horwitz B.A."/>
            <person name="Barry K.W."/>
            <person name="Condon B.J."/>
            <person name="Copeland A.C."/>
            <person name="Dhillon B."/>
            <person name="Glaser F."/>
            <person name="Hesse C.N."/>
            <person name="Kosti I."/>
            <person name="LaButti K."/>
            <person name="Lindquist E.A."/>
            <person name="Lucas S."/>
            <person name="Salamov A.A."/>
            <person name="Bradshaw R.E."/>
            <person name="Ciuffetti L."/>
            <person name="Hamelin R.C."/>
            <person name="Kema G.H.J."/>
            <person name="Lawrence C."/>
            <person name="Scott J.A."/>
            <person name="Spatafora J.W."/>
            <person name="Turgeon B.G."/>
            <person name="de Wit P.J.G.M."/>
            <person name="Zhong S."/>
            <person name="Goodwin S.B."/>
            <person name="Grigoriev I.V."/>
        </authorList>
    </citation>
    <scope>NUCLEOTIDE SEQUENCE [LARGE SCALE GENOMIC DNA]</scope>
    <source>
        <strain evidence="1 2">SO2202</strain>
    </source>
</reference>
<dbReference type="HOGENOM" id="CLU_1321634_0_0_1"/>
<dbReference type="Proteomes" id="UP000016931">
    <property type="component" value="Unassembled WGS sequence"/>
</dbReference>
<gene>
    <name evidence="1" type="ORF">SEPMUDRAFT_107061</name>
</gene>
<keyword evidence="2" id="KW-1185">Reference proteome</keyword>
<dbReference type="RefSeq" id="XP_016762910.1">
    <property type="nucleotide sequence ID" value="XM_016900666.1"/>
</dbReference>
<evidence type="ECO:0000313" key="2">
    <source>
        <dbReference type="Proteomes" id="UP000016931"/>
    </source>
</evidence>
<organism evidence="1 2">
    <name type="scientific">Sphaerulina musiva (strain SO2202)</name>
    <name type="common">Poplar stem canker fungus</name>
    <name type="synonym">Septoria musiva</name>
    <dbReference type="NCBI Taxonomy" id="692275"/>
    <lineage>
        <taxon>Eukaryota</taxon>
        <taxon>Fungi</taxon>
        <taxon>Dikarya</taxon>
        <taxon>Ascomycota</taxon>
        <taxon>Pezizomycotina</taxon>
        <taxon>Dothideomycetes</taxon>
        <taxon>Dothideomycetidae</taxon>
        <taxon>Mycosphaerellales</taxon>
        <taxon>Mycosphaerellaceae</taxon>
        <taxon>Sphaerulina</taxon>
    </lineage>
</organism>
<dbReference type="EMBL" id="KB456262">
    <property type="protein sequence ID" value="EMF14789.1"/>
    <property type="molecule type" value="Genomic_DNA"/>
</dbReference>
<accession>M3DA83</accession>
<evidence type="ECO:0000313" key="1">
    <source>
        <dbReference type="EMBL" id="EMF14789.1"/>
    </source>
</evidence>
<sequence length="208" mass="22878">METGERGSSYVGRVEAPNDAYLELGKNTLLATSTTPIPECPTRSNPYRHETAQRAETSQYIPTKILAIIYDSAAVRWPNGKASDYDSHHVLYADEMRGDLPESFSSIDSIVGGMSYIVRQQAKCHLSPCMETGERGSSYVGRVEAPNDAYLELGKNTLLATSTTPIPECPTRSNPYRHETAQRAETSQYIPTKILAIIYDSAAVSPIK</sequence>